<proteinExistence type="predicted"/>
<accession>A0ABV4T5H1</accession>
<gene>
    <name evidence="2" type="ORF">P8X34_10285</name>
</gene>
<dbReference type="EMBL" id="JARRIG010000007">
    <property type="protein sequence ID" value="MFA4805111.1"/>
    <property type="molecule type" value="Genomic_DNA"/>
</dbReference>
<keyword evidence="3" id="KW-1185">Reference proteome</keyword>
<keyword evidence="1" id="KW-0175">Coiled coil</keyword>
<evidence type="ECO:0000256" key="1">
    <source>
        <dbReference type="SAM" id="Coils"/>
    </source>
</evidence>
<dbReference type="RefSeq" id="WP_372824449.1">
    <property type="nucleotide sequence ID" value="NZ_JARRIG010000007.1"/>
</dbReference>
<dbReference type="Proteomes" id="UP001571980">
    <property type="component" value="Unassembled WGS sequence"/>
</dbReference>
<evidence type="ECO:0000313" key="3">
    <source>
        <dbReference type="Proteomes" id="UP001571980"/>
    </source>
</evidence>
<protein>
    <submittedName>
        <fullName evidence="2">Uncharacterized protein</fullName>
    </submittedName>
</protein>
<name>A0ABV4T5H1_9EURY</name>
<evidence type="ECO:0000313" key="2">
    <source>
        <dbReference type="EMBL" id="MFA4805111.1"/>
    </source>
</evidence>
<feature type="coiled-coil region" evidence="1">
    <location>
        <begin position="131"/>
        <end position="158"/>
    </location>
</feature>
<reference evidence="2 3" key="1">
    <citation type="submission" date="2023-03" db="EMBL/GenBank/DDBJ databases">
        <title>Speciation in Pyrococcus: adaptation to high temperature as a mechanism.</title>
        <authorList>
            <person name="Gu J."/>
        </authorList>
    </citation>
    <scope>NUCLEOTIDE SEQUENCE [LARGE SCALE GENOMIC DNA]</scope>
    <source>
        <strain evidence="2 3">LMOA34</strain>
    </source>
</reference>
<sequence>MDKFDPYIRLADLYGLEYRKVLDMAHKINSTIGENLNKYMHMPTHVIKKKTLDEVVRKYSGRELWVARGIVLDFFIEGYAGFSDINLLTLHPDDLVIYTFIEGYHLGMRDNEIIVDEEEFERHYGMTKNEFKELLKKVIALSKQVDNLLKEVRDLDEKTKLVAFSYYIAVISVLKNSIAFRHISRLFDVDRDDIYSLLSILAFKLKILDPREILKEYRDSDTLYHVALSLMPFFFADKFEGKDYLDRAVKIIESLTGEVPQKVLEEVKEYRAGERSEKELSPLAKAITGAVAVIRYLDSLEAYTKWKATWISYEF</sequence>
<organism evidence="2 3">
    <name type="scientific">Pyrococcus kukulkanii</name>
    <dbReference type="NCBI Taxonomy" id="1609559"/>
    <lineage>
        <taxon>Archaea</taxon>
        <taxon>Methanobacteriati</taxon>
        <taxon>Methanobacteriota</taxon>
        <taxon>Thermococci</taxon>
        <taxon>Thermococcales</taxon>
        <taxon>Thermococcaceae</taxon>
        <taxon>Pyrococcus</taxon>
    </lineage>
</organism>
<comment type="caution">
    <text evidence="2">The sequence shown here is derived from an EMBL/GenBank/DDBJ whole genome shotgun (WGS) entry which is preliminary data.</text>
</comment>